<evidence type="ECO:0000313" key="1">
    <source>
        <dbReference type="EMBL" id="GHE76074.1"/>
    </source>
</evidence>
<keyword evidence="2" id="KW-1185">Reference proteome</keyword>
<evidence type="ECO:0000313" key="2">
    <source>
        <dbReference type="Proteomes" id="UP000658258"/>
    </source>
</evidence>
<gene>
    <name evidence="1" type="ORF">GCM10011340_36190</name>
</gene>
<dbReference type="RefSeq" id="WP_189631729.1">
    <property type="nucleotide sequence ID" value="NZ_BNAG01000007.1"/>
</dbReference>
<name>A0ABQ3IFM8_9BACT</name>
<proteinExistence type="predicted"/>
<comment type="caution">
    <text evidence="1">The sequence shown here is derived from an EMBL/GenBank/DDBJ whole genome shotgun (WGS) entry which is preliminary data.</text>
</comment>
<reference evidence="2" key="1">
    <citation type="journal article" date="2019" name="Int. J. Syst. Evol. Microbiol.">
        <title>The Global Catalogue of Microorganisms (GCM) 10K type strain sequencing project: providing services to taxonomists for standard genome sequencing and annotation.</title>
        <authorList>
            <consortium name="The Broad Institute Genomics Platform"/>
            <consortium name="The Broad Institute Genome Sequencing Center for Infectious Disease"/>
            <person name="Wu L."/>
            <person name="Ma J."/>
        </authorList>
    </citation>
    <scope>NUCLEOTIDE SEQUENCE [LARGE SCALE GENOMIC DNA]</scope>
    <source>
        <strain evidence="2">CGMCC 1.15111</strain>
    </source>
</reference>
<protein>
    <submittedName>
        <fullName evidence="1">Uncharacterized protein</fullName>
    </submittedName>
</protein>
<sequence length="111" mass="12799">MPLLTCYVSEKYAEPADWNRLVKAWSILNRLRPADINIVLLTDYLTAGAHYSLRAEINLPTLWPSEGIKQLQKSFLELVQDIVGIPEEDVFIMTQRVESGHVMDRGKLEEW</sequence>
<accession>A0ABQ3IFM8</accession>
<dbReference type="EMBL" id="BNAG01000007">
    <property type="protein sequence ID" value="GHE76074.1"/>
    <property type="molecule type" value="Genomic_DNA"/>
</dbReference>
<dbReference type="Proteomes" id="UP000658258">
    <property type="component" value="Unassembled WGS sequence"/>
</dbReference>
<organism evidence="1 2">
    <name type="scientific">Roseivirga thermotolerans</name>
    <dbReference type="NCBI Taxonomy" id="1758176"/>
    <lineage>
        <taxon>Bacteria</taxon>
        <taxon>Pseudomonadati</taxon>
        <taxon>Bacteroidota</taxon>
        <taxon>Cytophagia</taxon>
        <taxon>Cytophagales</taxon>
        <taxon>Roseivirgaceae</taxon>
        <taxon>Roseivirga</taxon>
    </lineage>
</organism>